<dbReference type="GO" id="GO:0017125">
    <property type="term" value="F:deoxycytidyl transferase activity"/>
    <property type="evidence" value="ECO:0007669"/>
    <property type="project" value="TreeGrafter"/>
</dbReference>
<dbReference type="InterPro" id="IPR043128">
    <property type="entry name" value="Rev_trsase/Diguanyl_cyclase"/>
</dbReference>
<dbReference type="OrthoDB" id="427711at2759"/>
<protein>
    <recommendedName>
        <fullName evidence="3">DNA repair protein REV1</fullName>
    </recommendedName>
</protein>
<dbReference type="Proteomes" id="UP000050761">
    <property type="component" value="Unassembled WGS sequence"/>
</dbReference>
<keyword evidence="11" id="KW-0234">DNA repair</keyword>
<dbReference type="InterPro" id="IPR043502">
    <property type="entry name" value="DNA/RNA_pol_sf"/>
</dbReference>
<evidence type="ECO:0000256" key="3">
    <source>
        <dbReference type="ARBA" id="ARBA00020399"/>
    </source>
</evidence>
<dbReference type="PANTHER" id="PTHR45990:SF1">
    <property type="entry name" value="DNA REPAIR PROTEIN REV1"/>
    <property type="match status" value="1"/>
</dbReference>
<evidence type="ECO:0000313" key="17">
    <source>
        <dbReference type="WBParaSite" id="HPBE_0001296801-mRNA-1"/>
    </source>
</evidence>
<evidence type="ECO:0000259" key="14">
    <source>
        <dbReference type="PROSITE" id="PS50173"/>
    </source>
</evidence>
<evidence type="ECO:0000256" key="13">
    <source>
        <dbReference type="SAM" id="MobiDB-lite"/>
    </source>
</evidence>
<dbReference type="InterPro" id="IPR053848">
    <property type="entry name" value="IMS_HHH_1"/>
</dbReference>
<evidence type="ECO:0000256" key="7">
    <source>
        <dbReference type="ARBA" id="ARBA00022723"/>
    </source>
</evidence>
<keyword evidence="12" id="KW-0539">Nucleus</keyword>
<keyword evidence="6" id="KW-0548">Nucleotidyltransferase</keyword>
<reference evidence="15 16" key="1">
    <citation type="submission" date="2018-11" db="EMBL/GenBank/DDBJ databases">
        <authorList>
            <consortium name="Pathogen Informatics"/>
        </authorList>
    </citation>
    <scope>NUCLEOTIDE SEQUENCE [LARGE SCALE GENOMIC DNA]</scope>
</reference>
<dbReference type="Gene3D" id="1.10.150.20">
    <property type="entry name" value="5' to 3' exonuclease, C-terminal subdomain"/>
    <property type="match status" value="1"/>
</dbReference>
<name>A0A3P8DDY5_HELPZ</name>
<evidence type="ECO:0000256" key="10">
    <source>
        <dbReference type="ARBA" id="ARBA00023125"/>
    </source>
</evidence>
<dbReference type="FunFam" id="3.30.1490.100:FF:000001">
    <property type="entry name" value="DNA repair protein REV1"/>
    <property type="match status" value="1"/>
</dbReference>
<proteinExistence type="inferred from homology"/>
<evidence type="ECO:0000256" key="12">
    <source>
        <dbReference type="ARBA" id="ARBA00023242"/>
    </source>
</evidence>
<evidence type="ECO:0000256" key="2">
    <source>
        <dbReference type="ARBA" id="ARBA00010945"/>
    </source>
</evidence>
<dbReference type="GO" id="GO:0003684">
    <property type="term" value="F:damaged DNA binding"/>
    <property type="evidence" value="ECO:0007669"/>
    <property type="project" value="InterPro"/>
</dbReference>
<dbReference type="Pfam" id="PF21999">
    <property type="entry name" value="IMS_HHH_1"/>
    <property type="match status" value="1"/>
</dbReference>
<sequence>MYIDCTKVLEQSRIGNPVAFAEHLRAEIKQETGCPASVGIVGTRAATVVEAATLTSCRGAAGRKGLRGLTQFKAALTRNARSCGSVLIARLATRYAKPDGVRWVSPSEAKAFIANEKIRNLPGLGYHTFEKLVKAYGEIERCSELQAIPQSDLERLLGKKIGEQLSRMCRGLDDGKNIVVSNARKSISCDINYGIRFTKKSEVAHFLHVIAQELERKLKQARMVTSSVTLKLMIRSADAPVETAKYLGHGKCDTQNKSASLDHPTGCAQVIAMVILKLFSKLAPVVADIRGIGVQCGRLGLISDVGYSVNSEAITRMFGSRVQKKEMAPEEVERERPQTSRKELPFASSNSPPSFFGESDEARILRDLKKYLHSEASAWEITRGNARVAPHLFRCEKMHPSWKLVTSSTIPSLLTPPLLLDSDADEIDTASDKDDTLPNCGIEPGFDTEDDSGEEGEDDEDSGNDTWTTNLKEMNNLRGPPFSLEW</sequence>
<dbReference type="SUPFAM" id="SSF56672">
    <property type="entry name" value="DNA/RNA polymerases"/>
    <property type="match status" value="1"/>
</dbReference>
<feature type="compositionally biased region" description="Low complexity" evidence="13">
    <location>
        <begin position="345"/>
        <end position="355"/>
    </location>
</feature>
<dbReference type="Pfam" id="PF11799">
    <property type="entry name" value="IMS_C"/>
    <property type="match status" value="1"/>
</dbReference>
<evidence type="ECO:0000256" key="8">
    <source>
        <dbReference type="ARBA" id="ARBA00022763"/>
    </source>
</evidence>
<organism evidence="15">
    <name type="scientific">Heligmosomoides polygyrus</name>
    <name type="common">Parasitic roundworm</name>
    <dbReference type="NCBI Taxonomy" id="6339"/>
    <lineage>
        <taxon>Eukaryota</taxon>
        <taxon>Metazoa</taxon>
        <taxon>Ecdysozoa</taxon>
        <taxon>Nematoda</taxon>
        <taxon>Chromadorea</taxon>
        <taxon>Rhabditida</taxon>
        <taxon>Rhabditina</taxon>
        <taxon>Rhabditomorpha</taxon>
        <taxon>Strongyloidea</taxon>
        <taxon>Heligmosomidae</taxon>
        <taxon>Heligmosomoides</taxon>
    </lineage>
</organism>
<comment type="similarity">
    <text evidence="2">Belongs to the DNA polymerase type-Y family.</text>
</comment>
<gene>
    <name evidence="15" type="ORF">HPBE_LOCUS12969</name>
</gene>
<dbReference type="Gene3D" id="3.30.70.270">
    <property type="match status" value="1"/>
</dbReference>
<dbReference type="Gene3D" id="3.30.1490.100">
    <property type="entry name" value="DNA polymerase, Y-family, little finger domain"/>
    <property type="match status" value="1"/>
</dbReference>
<keyword evidence="8" id="KW-0227">DNA damage</keyword>
<accession>A0A3P8DDY5</accession>
<dbReference type="GO" id="GO:0005634">
    <property type="term" value="C:nucleus"/>
    <property type="evidence" value="ECO:0007669"/>
    <property type="project" value="UniProtKB-SubCell"/>
</dbReference>
<dbReference type="GO" id="GO:0046872">
    <property type="term" value="F:metal ion binding"/>
    <property type="evidence" value="ECO:0007669"/>
    <property type="project" value="UniProtKB-KW"/>
</dbReference>
<dbReference type="InterPro" id="IPR001126">
    <property type="entry name" value="UmuC"/>
</dbReference>
<keyword evidence="10" id="KW-0238">DNA-binding</keyword>
<dbReference type="InterPro" id="IPR017961">
    <property type="entry name" value="DNA_pol_Y-fam_little_finger"/>
</dbReference>
<evidence type="ECO:0000256" key="6">
    <source>
        <dbReference type="ARBA" id="ARBA00022695"/>
    </source>
</evidence>
<feature type="region of interest" description="Disordered" evidence="13">
    <location>
        <begin position="325"/>
        <end position="355"/>
    </location>
</feature>
<evidence type="ECO:0000256" key="5">
    <source>
        <dbReference type="ARBA" id="ARBA00022679"/>
    </source>
</evidence>
<feature type="compositionally biased region" description="Acidic residues" evidence="13">
    <location>
        <begin position="446"/>
        <end position="463"/>
    </location>
</feature>
<feature type="compositionally biased region" description="Basic and acidic residues" evidence="13">
    <location>
        <begin position="325"/>
        <end position="344"/>
    </location>
</feature>
<feature type="domain" description="UmuC" evidence="14">
    <location>
        <begin position="63"/>
        <end position="125"/>
    </location>
</feature>
<dbReference type="WBParaSite" id="HPBE_0001296801-mRNA-1">
    <property type="protein sequence ID" value="HPBE_0001296801-mRNA-1"/>
    <property type="gene ID" value="HPBE_0001296801"/>
</dbReference>
<dbReference type="PROSITE" id="PS50173">
    <property type="entry name" value="UMUC"/>
    <property type="match status" value="1"/>
</dbReference>
<evidence type="ECO:0000256" key="1">
    <source>
        <dbReference type="ARBA" id="ARBA00004123"/>
    </source>
</evidence>
<reference evidence="17" key="2">
    <citation type="submission" date="2019-09" db="UniProtKB">
        <authorList>
            <consortium name="WormBaseParasite"/>
        </authorList>
    </citation>
    <scope>IDENTIFICATION</scope>
</reference>
<evidence type="ECO:0000256" key="9">
    <source>
        <dbReference type="ARBA" id="ARBA00022842"/>
    </source>
</evidence>
<keyword evidence="9" id="KW-0460">Magnesium</keyword>
<dbReference type="EMBL" id="UZAH01027715">
    <property type="protein sequence ID" value="VDO94362.1"/>
    <property type="molecule type" value="Genomic_DNA"/>
</dbReference>
<dbReference type="GO" id="GO:0003887">
    <property type="term" value="F:DNA-directed DNA polymerase activity"/>
    <property type="evidence" value="ECO:0007669"/>
    <property type="project" value="InterPro"/>
</dbReference>
<dbReference type="GO" id="GO:0070987">
    <property type="term" value="P:error-free translesion synthesis"/>
    <property type="evidence" value="ECO:0007669"/>
    <property type="project" value="TreeGrafter"/>
</dbReference>
<dbReference type="GO" id="GO:0006281">
    <property type="term" value="P:DNA repair"/>
    <property type="evidence" value="ECO:0007669"/>
    <property type="project" value="UniProtKB-KW"/>
</dbReference>
<dbReference type="SUPFAM" id="SSF100879">
    <property type="entry name" value="Lesion bypass DNA polymerase (Y-family), little finger domain"/>
    <property type="match status" value="1"/>
</dbReference>
<feature type="compositionally biased region" description="Polar residues" evidence="13">
    <location>
        <begin position="464"/>
        <end position="473"/>
    </location>
</feature>
<evidence type="ECO:0000256" key="11">
    <source>
        <dbReference type="ARBA" id="ARBA00023204"/>
    </source>
</evidence>
<comment type="subcellular location">
    <subcellularLocation>
        <location evidence="1">Nucleus</location>
    </subcellularLocation>
</comment>
<dbReference type="AlphaFoldDB" id="A0A3P8DDY5"/>
<evidence type="ECO:0000256" key="4">
    <source>
        <dbReference type="ARBA" id="ARBA00022634"/>
    </source>
</evidence>
<keyword evidence="7" id="KW-0479">Metal-binding</keyword>
<keyword evidence="16" id="KW-1185">Reference proteome</keyword>
<dbReference type="PANTHER" id="PTHR45990">
    <property type="entry name" value="DNA REPAIR PROTEIN REV1"/>
    <property type="match status" value="1"/>
</dbReference>
<keyword evidence="5" id="KW-0808">Transferase</keyword>
<dbReference type="GO" id="GO:0042276">
    <property type="term" value="P:error-prone translesion synthesis"/>
    <property type="evidence" value="ECO:0007669"/>
    <property type="project" value="TreeGrafter"/>
</dbReference>
<evidence type="ECO:0000313" key="16">
    <source>
        <dbReference type="Proteomes" id="UP000050761"/>
    </source>
</evidence>
<keyword evidence="4" id="KW-0237">DNA synthesis</keyword>
<dbReference type="InterPro" id="IPR036775">
    <property type="entry name" value="DNA_pol_Y-fam_lit_finger_sf"/>
</dbReference>
<feature type="region of interest" description="Disordered" evidence="13">
    <location>
        <begin position="429"/>
        <end position="486"/>
    </location>
</feature>
<evidence type="ECO:0000313" key="15">
    <source>
        <dbReference type="EMBL" id="VDO94362.1"/>
    </source>
</evidence>